<evidence type="ECO:0000313" key="1">
    <source>
        <dbReference type="EMBL" id="UUY49583.1"/>
    </source>
</evidence>
<name>A0ABY5Q125_9ACTN</name>
<reference evidence="1" key="1">
    <citation type="submission" date="2022-08" db="EMBL/GenBank/DDBJ databases">
        <authorList>
            <person name="Tian L."/>
        </authorList>
    </citation>
    <scope>NUCLEOTIDE SEQUENCE</scope>
    <source>
        <strain evidence="1">CM253</strain>
    </source>
</reference>
<dbReference type="Pfam" id="PF15575">
    <property type="entry name" value="Imm49"/>
    <property type="match status" value="1"/>
</dbReference>
<gene>
    <name evidence="1" type="ORF">NRK68_21585</name>
</gene>
<dbReference type="InterPro" id="IPR029074">
    <property type="entry name" value="Imm49"/>
</dbReference>
<organism evidence="1 2">
    <name type="scientific">Streptomyces yangpuensis</name>
    <dbReference type="NCBI Taxonomy" id="1648182"/>
    <lineage>
        <taxon>Bacteria</taxon>
        <taxon>Bacillati</taxon>
        <taxon>Actinomycetota</taxon>
        <taxon>Actinomycetes</taxon>
        <taxon>Kitasatosporales</taxon>
        <taxon>Streptomycetaceae</taxon>
        <taxon>Streptomyces</taxon>
    </lineage>
</organism>
<dbReference type="RefSeq" id="WP_257856467.1">
    <property type="nucleotide sequence ID" value="NZ_CP102514.1"/>
</dbReference>
<dbReference type="GeneID" id="95576096"/>
<keyword evidence="2" id="KW-1185">Reference proteome</keyword>
<dbReference type="Proteomes" id="UP001057738">
    <property type="component" value="Chromosome"/>
</dbReference>
<protein>
    <submittedName>
        <fullName evidence="1">Immunity 49 family protein</fullName>
    </submittedName>
</protein>
<accession>A0ABY5Q125</accession>
<proteinExistence type="predicted"/>
<sequence>MVTHIARHGFATVNVSETMAPVLEGAEEALAGLARSEFDRYDALTLTLAAAKWHCLEDPVADRFTTWKAWILAMQTGSALFAAGQATEGTVTCRIGVNGEQRELPATGPREYLHAGNWLTSFYLAAVCRENSRVHRLAQVPQSLLRASDADFDEYIYAWIETIQHHWHGRQETWDTLVRAVDGTDPANARIAGAELMLKILYPPINLFHRYVTRENDLFNEALVDALNWHKEYWTANEGRARSGEGLVALGPLAIACMARDAGMPIEVESAYLPQELLQFGWVGEVDA</sequence>
<dbReference type="EMBL" id="CP102514">
    <property type="protein sequence ID" value="UUY49583.1"/>
    <property type="molecule type" value="Genomic_DNA"/>
</dbReference>
<evidence type="ECO:0000313" key="2">
    <source>
        <dbReference type="Proteomes" id="UP001057738"/>
    </source>
</evidence>